<proteinExistence type="predicted"/>
<comment type="caution">
    <text evidence="1">The sequence shown here is derived from an EMBL/GenBank/DDBJ whole genome shotgun (WGS) entry which is preliminary data.</text>
</comment>
<dbReference type="EMBL" id="MU826831">
    <property type="protein sequence ID" value="KAJ7373313.1"/>
    <property type="molecule type" value="Genomic_DNA"/>
</dbReference>
<evidence type="ECO:0000313" key="2">
    <source>
        <dbReference type="Proteomes" id="UP001163046"/>
    </source>
</evidence>
<dbReference type="Proteomes" id="UP001163046">
    <property type="component" value="Unassembled WGS sequence"/>
</dbReference>
<gene>
    <name evidence="1" type="ORF">OS493_012904</name>
</gene>
<keyword evidence="2" id="KW-1185">Reference proteome</keyword>
<dbReference type="AlphaFoldDB" id="A0A9W9Z416"/>
<accession>A0A9W9Z416</accession>
<protein>
    <submittedName>
        <fullName evidence="1">Uncharacterized protein</fullName>
    </submittedName>
</protein>
<sequence>MTAVQILLMKPSELLDLFAAMAALESLVDIAREKGDARNILIKLIASKEEVAKAIQNSHKEANSLRDAIAGRSQLSSHYCKRGGVQLCPRLGAGQVATWVRDA</sequence>
<organism evidence="1 2">
    <name type="scientific">Desmophyllum pertusum</name>
    <dbReference type="NCBI Taxonomy" id="174260"/>
    <lineage>
        <taxon>Eukaryota</taxon>
        <taxon>Metazoa</taxon>
        <taxon>Cnidaria</taxon>
        <taxon>Anthozoa</taxon>
        <taxon>Hexacorallia</taxon>
        <taxon>Scleractinia</taxon>
        <taxon>Caryophylliina</taxon>
        <taxon>Caryophylliidae</taxon>
        <taxon>Desmophyllum</taxon>
    </lineage>
</organism>
<evidence type="ECO:0000313" key="1">
    <source>
        <dbReference type="EMBL" id="KAJ7373313.1"/>
    </source>
</evidence>
<name>A0A9W9Z416_9CNID</name>
<reference evidence="1" key="1">
    <citation type="submission" date="2023-01" db="EMBL/GenBank/DDBJ databases">
        <title>Genome assembly of the deep-sea coral Lophelia pertusa.</title>
        <authorList>
            <person name="Herrera S."/>
            <person name="Cordes E."/>
        </authorList>
    </citation>
    <scope>NUCLEOTIDE SEQUENCE</scope>
    <source>
        <strain evidence="1">USNM1676648</strain>
        <tissue evidence="1">Polyp</tissue>
    </source>
</reference>